<accession>A0A0F4PRM8</accession>
<reference evidence="4" key="3">
    <citation type="submission" date="2019-06" db="EMBL/GenBank/DDBJ databases">
        <title>Co-occurence of chitin degradation, pigmentation and bioactivity in marine Pseudoalteromonas.</title>
        <authorList>
            <person name="Sonnenschein E.C."/>
            <person name="Bech P.K."/>
        </authorList>
    </citation>
    <scope>NUCLEOTIDE SEQUENCE [LARGE SCALE GENOMIC DNA]</scope>
    <source>
        <strain evidence="4">S2897</strain>
    </source>
</reference>
<keyword evidence="3" id="KW-1185">Reference proteome</keyword>
<dbReference type="Proteomes" id="UP000305874">
    <property type="component" value="Unassembled WGS sequence"/>
</dbReference>
<reference evidence="2 4" key="2">
    <citation type="submission" date="2017-12" db="EMBL/GenBank/DDBJ databases">
        <authorList>
            <person name="Paulsen S."/>
            <person name="Gram L.K."/>
        </authorList>
    </citation>
    <scope>NUCLEOTIDE SEQUENCE [LARGE SCALE GENOMIC DNA]</scope>
    <source>
        <strain evidence="2 4">S2897</strain>
    </source>
</reference>
<evidence type="ECO:0000313" key="1">
    <source>
        <dbReference type="EMBL" id="KJZ01816.1"/>
    </source>
</evidence>
<dbReference type="EMBL" id="PNCG01000001">
    <property type="protein sequence ID" value="TMP88825.1"/>
    <property type="molecule type" value="Genomic_DNA"/>
</dbReference>
<evidence type="ECO:0000313" key="4">
    <source>
        <dbReference type="Proteomes" id="UP000305874"/>
    </source>
</evidence>
<name>A0A0F4PRM8_9GAMM</name>
<gene>
    <name evidence="2" type="ORF">CWC05_00265</name>
    <name evidence="1" type="ORF">TW72_02395</name>
</gene>
<organism evidence="1 3">
    <name type="scientific">Pseudoalteromonas ruthenica</name>
    <dbReference type="NCBI Taxonomy" id="151081"/>
    <lineage>
        <taxon>Bacteria</taxon>
        <taxon>Pseudomonadati</taxon>
        <taxon>Pseudomonadota</taxon>
        <taxon>Gammaproteobacteria</taxon>
        <taxon>Alteromonadales</taxon>
        <taxon>Pseudoalteromonadaceae</taxon>
        <taxon>Pseudoalteromonas</taxon>
    </lineage>
</organism>
<dbReference type="Gene3D" id="3.30.530.20">
    <property type="match status" value="1"/>
</dbReference>
<dbReference type="Proteomes" id="UP000033664">
    <property type="component" value="Unassembled WGS sequence"/>
</dbReference>
<evidence type="ECO:0000313" key="2">
    <source>
        <dbReference type="EMBL" id="TMP88825.1"/>
    </source>
</evidence>
<sequence length="189" mass="21593">MLFVFLRRGTVITLARNVIKTLVLLALILVLIGLVAKQHYRVERSITLDVPSAAIKPWLWDLTQWQQWLALRQFDQQARLEVRAQAQGVGAHLGWQGQRSQGELSIVSDSASTLNYQLLVNNEYLSHGQFQLISSGEQTRILWQQQGEITLPVIGPYLVWFTEHTLANTMTHSLNNLKTVVELEHKDEQ</sequence>
<evidence type="ECO:0000313" key="3">
    <source>
        <dbReference type="Proteomes" id="UP000033664"/>
    </source>
</evidence>
<evidence type="ECO:0008006" key="5">
    <source>
        <dbReference type="Google" id="ProtNLM"/>
    </source>
</evidence>
<dbReference type="AlphaFoldDB" id="A0A0F4PRM8"/>
<dbReference type="EMBL" id="JXXZ01000002">
    <property type="protein sequence ID" value="KJZ01816.1"/>
    <property type="molecule type" value="Genomic_DNA"/>
</dbReference>
<comment type="caution">
    <text evidence="1">The sequence shown here is derived from an EMBL/GenBank/DDBJ whole genome shotgun (WGS) entry which is preliminary data.</text>
</comment>
<dbReference type="InterPro" id="IPR023393">
    <property type="entry name" value="START-like_dom_sf"/>
</dbReference>
<protein>
    <recommendedName>
        <fullName evidence="5">Polyketide cyclase</fullName>
    </recommendedName>
</protein>
<reference evidence="1 3" key="1">
    <citation type="journal article" date="2015" name="BMC Genomics">
        <title>Genome mining reveals unlocked bioactive potential of marine Gram-negative bacteria.</title>
        <authorList>
            <person name="Machado H."/>
            <person name="Sonnenschein E.C."/>
            <person name="Melchiorsen J."/>
            <person name="Gram L."/>
        </authorList>
    </citation>
    <scope>NUCLEOTIDE SEQUENCE [LARGE SCALE GENOMIC DNA]</scope>
    <source>
        <strain evidence="1 3">S3137</strain>
    </source>
</reference>
<dbReference type="PATRIC" id="fig|151081.8.peg.1656"/>
<proteinExistence type="predicted"/>
<dbReference type="SUPFAM" id="SSF55961">
    <property type="entry name" value="Bet v1-like"/>
    <property type="match status" value="1"/>
</dbReference>
<dbReference type="STRING" id="151081.TW72_02395"/>
<reference evidence="2" key="4">
    <citation type="submission" date="2019-09" db="EMBL/GenBank/DDBJ databases">
        <title>Co-occurence of chitin degradation, pigmentation and bioactivity in marine Pseudoalteromonas.</title>
        <authorList>
            <person name="Sonnenschein E.C."/>
            <person name="Bech P.K."/>
        </authorList>
    </citation>
    <scope>NUCLEOTIDE SEQUENCE</scope>
    <source>
        <strain evidence="2">S2897</strain>
    </source>
</reference>
<dbReference type="eggNOG" id="COG3832">
    <property type="taxonomic scope" value="Bacteria"/>
</dbReference>